<feature type="domain" description="Helicase HerA central" evidence="1">
    <location>
        <begin position="32"/>
        <end position="293"/>
    </location>
</feature>
<sequence>MKRYGLYPEMRAQGDWCICGSESGEPKEWLFLGRLAEYGRRYNVRFDATREKVMAIVGKRGQGKSYTLGSVVEGLCTSDSESAIAATSKQRGVLLFDTLNIFQWMNVSVFSTGPQSAEMRNQAAVLQSWGLPPVALDVDVWIPAGYRYRLSSPTFKDLYLNVPDFSLDDWSSLLDLDIVRDIKGQYFTEVFQKVVDLGWTDMEGSFHRPKRNYTISNLVECIQNDEDNELSVYRADTRRAVLQQLRAYERHPIFSGSGTSLRQLIAPGRASVVLLNSLPEDLRGVLVSVIVKRLLQERAEASETVKDLLINPDLDEDQIKEKEELVARSVPKAWVVIDEAQNIVPAGKRTSATTSLVRFVKEGRNFGLSFVVTTQQPRALDPNVLSQVETFVVHKLVSQSDIDYILDNLKSPLPTEIKDDNISISIRELIRDIGVGQAVVSDTNTSRCFVMEVRPRVSAHGGFEA</sequence>
<dbReference type="EMBL" id="BLSC01000038">
    <property type="protein sequence ID" value="GFP36998.1"/>
    <property type="molecule type" value="Genomic_DNA"/>
</dbReference>
<dbReference type="AlphaFoldDB" id="A0A6V8PWZ8"/>
<comment type="caution">
    <text evidence="2">The sequence shown here is derived from an EMBL/GenBank/DDBJ whole genome shotgun (WGS) entry which is preliminary data.</text>
</comment>
<dbReference type="InterPro" id="IPR027417">
    <property type="entry name" value="P-loop_NTPase"/>
</dbReference>
<dbReference type="InterPro" id="IPR008571">
    <property type="entry name" value="HerA-like"/>
</dbReference>
<dbReference type="SUPFAM" id="SSF52540">
    <property type="entry name" value="P-loop containing nucleoside triphosphate hydrolases"/>
    <property type="match status" value="1"/>
</dbReference>
<evidence type="ECO:0000313" key="2">
    <source>
        <dbReference type="EMBL" id="GFP36998.1"/>
    </source>
</evidence>
<dbReference type="Pfam" id="PF01935">
    <property type="entry name" value="DUF87"/>
    <property type="match status" value="1"/>
</dbReference>
<proteinExistence type="predicted"/>
<accession>A0A6V8PWZ8</accession>
<organism evidence="2 3">
    <name type="scientific">Candidatus Hakubella thermalkaliphila</name>
    <dbReference type="NCBI Taxonomy" id="2754717"/>
    <lineage>
        <taxon>Bacteria</taxon>
        <taxon>Bacillati</taxon>
        <taxon>Actinomycetota</taxon>
        <taxon>Actinomycetota incertae sedis</taxon>
        <taxon>Candidatus Hakubellales</taxon>
        <taxon>Candidatus Hakubellaceae</taxon>
        <taxon>Candidatus Hakubella</taxon>
    </lineage>
</organism>
<protein>
    <recommendedName>
        <fullName evidence="1">Helicase HerA central domain-containing protein</fullName>
    </recommendedName>
</protein>
<name>A0A6V8PWZ8_9ACTN</name>
<dbReference type="InterPro" id="IPR002789">
    <property type="entry name" value="HerA_central"/>
</dbReference>
<dbReference type="PANTHER" id="PTHR42957:SF1">
    <property type="entry name" value="HELICASE MJ1565-RELATED"/>
    <property type="match status" value="1"/>
</dbReference>
<dbReference type="PANTHER" id="PTHR42957">
    <property type="entry name" value="HELICASE MJ1565-RELATED"/>
    <property type="match status" value="1"/>
</dbReference>
<evidence type="ECO:0000313" key="3">
    <source>
        <dbReference type="Proteomes" id="UP000561271"/>
    </source>
</evidence>
<dbReference type="Gene3D" id="3.40.50.300">
    <property type="entry name" value="P-loop containing nucleotide triphosphate hydrolases"/>
    <property type="match status" value="1"/>
</dbReference>
<dbReference type="Proteomes" id="UP000561271">
    <property type="component" value="Unassembled WGS sequence"/>
</dbReference>
<reference evidence="2 3" key="1">
    <citation type="journal article" date="2020" name="Front. Microbiol.">
        <title>Single-cell genomics of novel Actinobacteria with the Wood-Ljungdahl pathway discovered in a serpentinizing system.</title>
        <authorList>
            <person name="Merino N."/>
            <person name="Kawai M."/>
            <person name="Boyd E.S."/>
            <person name="Colman D.R."/>
            <person name="McGlynn S.E."/>
            <person name="Nealson K.H."/>
            <person name="Kurokawa K."/>
            <person name="Hongoh Y."/>
        </authorList>
    </citation>
    <scope>NUCLEOTIDE SEQUENCE [LARGE SCALE GENOMIC DNA]</scope>
    <source>
        <strain evidence="2 3">S44</strain>
    </source>
</reference>
<dbReference type="RefSeq" id="WP_176231284.1">
    <property type="nucleotide sequence ID" value="NZ_BLSC01000038.1"/>
</dbReference>
<gene>
    <name evidence="2" type="ORF">HKBW3S44_00679</name>
</gene>
<evidence type="ECO:0000259" key="1">
    <source>
        <dbReference type="Pfam" id="PF01935"/>
    </source>
</evidence>